<keyword evidence="5" id="KW-1185">Reference proteome</keyword>
<dbReference type="Pfam" id="PF12710">
    <property type="entry name" value="HAD"/>
    <property type="match status" value="1"/>
</dbReference>
<reference evidence="4 5" key="1">
    <citation type="submission" date="2020-02" db="EMBL/GenBank/DDBJ databases">
        <title>Genome sequencing for Kineobactrum sp. M2.</title>
        <authorList>
            <person name="Park S.-J."/>
        </authorList>
    </citation>
    <scope>NUCLEOTIDE SEQUENCE [LARGE SCALE GENOMIC DNA]</scope>
    <source>
        <strain evidence="4 5">M2</strain>
    </source>
</reference>
<dbReference type="KEGG" id="kim:G3T16_08755"/>
<dbReference type="Proteomes" id="UP000477680">
    <property type="component" value="Chromosome"/>
</dbReference>
<dbReference type="RefSeq" id="WP_163494722.1">
    <property type="nucleotide sequence ID" value="NZ_CP048711.1"/>
</dbReference>
<accession>A0A6C0U3C3</accession>
<keyword evidence="2 4" id="KW-0378">Hydrolase</keyword>
<gene>
    <name evidence="4" type="ORF">G3T16_08755</name>
</gene>
<keyword evidence="1" id="KW-0479">Metal-binding</keyword>
<proteinExistence type="predicted"/>
<evidence type="ECO:0000313" key="5">
    <source>
        <dbReference type="Proteomes" id="UP000477680"/>
    </source>
</evidence>
<dbReference type="InterPro" id="IPR006385">
    <property type="entry name" value="HAD_hydro_SerB1"/>
</dbReference>
<evidence type="ECO:0000256" key="1">
    <source>
        <dbReference type="ARBA" id="ARBA00022723"/>
    </source>
</evidence>
<dbReference type="Gene3D" id="1.20.1440.100">
    <property type="entry name" value="SG protein - dephosphorylation function"/>
    <property type="match status" value="1"/>
</dbReference>
<keyword evidence="3" id="KW-0460">Magnesium</keyword>
<dbReference type="EMBL" id="CP048711">
    <property type="protein sequence ID" value="QIB65477.1"/>
    <property type="molecule type" value="Genomic_DNA"/>
</dbReference>
<dbReference type="NCBIfam" id="TIGR01490">
    <property type="entry name" value="HAD-SF-IB-hyp1"/>
    <property type="match status" value="1"/>
</dbReference>
<name>A0A6C0U3C3_9GAMM</name>
<evidence type="ECO:0000313" key="4">
    <source>
        <dbReference type="EMBL" id="QIB65477.1"/>
    </source>
</evidence>
<dbReference type="PANTHER" id="PTHR43344">
    <property type="entry name" value="PHOSPHOSERINE PHOSPHATASE"/>
    <property type="match status" value="1"/>
</dbReference>
<dbReference type="InterPro" id="IPR023214">
    <property type="entry name" value="HAD_sf"/>
</dbReference>
<dbReference type="InterPro" id="IPR050582">
    <property type="entry name" value="HAD-like_SerB"/>
</dbReference>
<dbReference type="SUPFAM" id="SSF56784">
    <property type="entry name" value="HAD-like"/>
    <property type="match status" value="1"/>
</dbReference>
<dbReference type="GO" id="GO:0046872">
    <property type="term" value="F:metal ion binding"/>
    <property type="evidence" value="ECO:0007669"/>
    <property type="project" value="UniProtKB-KW"/>
</dbReference>
<dbReference type="NCBIfam" id="TIGR01488">
    <property type="entry name" value="HAD-SF-IB"/>
    <property type="match status" value="1"/>
</dbReference>
<dbReference type="AlphaFoldDB" id="A0A6C0U3C3"/>
<dbReference type="InterPro" id="IPR036412">
    <property type="entry name" value="HAD-like_sf"/>
</dbReference>
<sequence length="218" mass="24263">MTLAIFDLDNTLIGGDSDHLWGCFASEQGLVDSSSFAQQNDRFYRDYQSGELDIDAYLRFALSPLRGRSVAEMAALHQRFMEEKIVPVMLPRAAALVDSHRRQGHTLLVISATNHFVTRPIVDALGIAELLACEAEIVNGCYTGEPSGIPSYREGKVLRLQAWLALHRLPLEGTWFYSDSHSDLPLLELVDYPVAVDPDPRLAARARNAGWPVISLRD</sequence>
<organism evidence="4 5">
    <name type="scientific">Kineobactrum salinum</name>
    <dbReference type="NCBI Taxonomy" id="2708301"/>
    <lineage>
        <taxon>Bacteria</taxon>
        <taxon>Pseudomonadati</taxon>
        <taxon>Pseudomonadota</taxon>
        <taxon>Gammaproteobacteria</taxon>
        <taxon>Cellvibrionales</taxon>
        <taxon>Halieaceae</taxon>
        <taxon>Kineobactrum</taxon>
    </lineage>
</organism>
<dbReference type="GO" id="GO:0016787">
    <property type="term" value="F:hydrolase activity"/>
    <property type="evidence" value="ECO:0007669"/>
    <property type="project" value="UniProtKB-KW"/>
</dbReference>
<evidence type="ECO:0000256" key="2">
    <source>
        <dbReference type="ARBA" id="ARBA00022801"/>
    </source>
</evidence>
<protein>
    <submittedName>
        <fullName evidence="4">HAD family hydrolase</fullName>
    </submittedName>
</protein>
<dbReference type="PANTHER" id="PTHR43344:SF13">
    <property type="entry name" value="PHOSPHATASE RV3661-RELATED"/>
    <property type="match status" value="1"/>
</dbReference>
<dbReference type="Gene3D" id="3.40.50.1000">
    <property type="entry name" value="HAD superfamily/HAD-like"/>
    <property type="match status" value="1"/>
</dbReference>
<evidence type="ECO:0000256" key="3">
    <source>
        <dbReference type="ARBA" id="ARBA00022842"/>
    </source>
</evidence>
<dbReference type="CDD" id="cd02612">
    <property type="entry name" value="HAD_PGPPase"/>
    <property type="match status" value="1"/>
</dbReference>